<dbReference type="GO" id="GO:0051011">
    <property type="term" value="F:microtubule minus-end binding"/>
    <property type="evidence" value="ECO:0007669"/>
    <property type="project" value="TreeGrafter"/>
</dbReference>
<sequence>MVADDQRLVHTPLVPSGYWSPCAPLVWNPVKAPDIRFSSSHFRKQHPWYEKAVSRTSLAEAVYAWPCESISRGREGGPTPLLAIPEHFGSTSQLVSTANVAVGQQDSIHRIAECGWLHNKIKQFISRARNDRSAGTIVQSFASGLHEHLTEYYRLVATLEVTDLSGMLESKETNVLANMARLSHHDCKPDYLLKVAAISQLNQDKHDFSGDHHTNQSDQGTDYGRSLENIASFMHGDVGGLDSHVDRTSDHQSTSSLSFVQPLTLTRLVLWTQEPRLRLRFLASLCDVCHGLSGGALASEVFAYTLHGDPEVALIMRHLMSNIASSLLHFISQWIYDGHLDDPYQEFFVESDTSVKMDRLWYDKYNLRHNMIPRFITSSQANKILVTGKSINFLIHVCGEKQGIKNRESIRHTRLKKGLFCSNVI</sequence>
<keyword evidence="4" id="KW-0206">Cytoskeleton</keyword>
<dbReference type="GO" id="GO:0000278">
    <property type="term" value="P:mitotic cell cycle"/>
    <property type="evidence" value="ECO:0007669"/>
    <property type="project" value="TreeGrafter"/>
</dbReference>
<dbReference type="Proteomes" id="UP000279833">
    <property type="component" value="Unassembled WGS sequence"/>
</dbReference>
<name>A0A183KXD5_9TREM</name>
<dbReference type="GO" id="GO:0007020">
    <property type="term" value="P:microtubule nucleation"/>
    <property type="evidence" value="ECO:0007669"/>
    <property type="project" value="InterPro"/>
</dbReference>
<dbReference type="GO" id="GO:0051225">
    <property type="term" value="P:spindle assembly"/>
    <property type="evidence" value="ECO:0007669"/>
    <property type="project" value="TreeGrafter"/>
</dbReference>
<dbReference type="InterPro" id="IPR041470">
    <property type="entry name" value="GCP_N"/>
</dbReference>
<dbReference type="GO" id="GO:0043015">
    <property type="term" value="F:gamma-tubulin binding"/>
    <property type="evidence" value="ECO:0007669"/>
    <property type="project" value="InterPro"/>
</dbReference>
<dbReference type="AlphaFoldDB" id="A0A183KXD5"/>
<organism evidence="8">
    <name type="scientific">Schistosoma curassoni</name>
    <dbReference type="NCBI Taxonomy" id="6186"/>
    <lineage>
        <taxon>Eukaryota</taxon>
        <taxon>Metazoa</taxon>
        <taxon>Spiralia</taxon>
        <taxon>Lophotrochozoa</taxon>
        <taxon>Platyhelminthes</taxon>
        <taxon>Trematoda</taxon>
        <taxon>Digenea</taxon>
        <taxon>Strigeidida</taxon>
        <taxon>Schistosomatoidea</taxon>
        <taxon>Schistosomatidae</taxon>
        <taxon>Schistosoma</taxon>
    </lineage>
</organism>
<proteinExistence type="predicted"/>
<evidence type="ECO:0000256" key="2">
    <source>
        <dbReference type="ARBA" id="ARBA00022490"/>
    </source>
</evidence>
<protein>
    <submittedName>
        <fullName evidence="8">Gamma-tubulin complex component</fullName>
    </submittedName>
</protein>
<evidence type="ECO:0000313" key="8">
    <source>
        <dbReference type="WBParaSite" id="SCUD_0001973301-mRNA-1"/>
    </source>
</evidence>
<evidence type="ECO:0000313" key="6">
    <source>
        <dbReference type="EMBL" id="VDP70065.1"/>
    </source>
</evidence>
<gene>
    <name evidence="6" type="ORF">SCUD_LOCUS19730</name>
</gene>
<reference evidence="8" key="1">
    <citation type="submission" date="2016-06" db="UniProtKB">
        <authorList>
            <consortium name="WormBaseParasite"/>
        </authorList>
    </citation>
    <scope>IDENTIFICATION</scope>
</reference>
<dbReference type="GO" id="GO:0000922">
    <property type="term" value="C:spindle pole"/>
    <property type="evidence" value="ECO:0007669"/>
    <property type="project" value="InterPro"/>
</dbReference>
<evidence type="ECO:0000259" key="5">
    <source>
        <dbReference type="Pfam" id="PF17681"/>
    </source>
</evidence>
<reference evidence="6 7" key="2">
    <citation type="submission" date="2018-11" db="EMBL/GenBank/DDBJ databases">
        <authorList>
            <consortium name="Pathogen Informatics"/>
        </authorList>
    </citation>
    <scope>NUCLEOTIDE SEQUENCE [LARGE SCALE GENOMIC DNA]</scope>
    <source>
        <strain evidence="6">Dakar</strain>
        <strain evidence="7">Dakar, Senegal</strain>
    </source>
</reference>
<dbReference type="PANTHER" id="PTHR19302:SF14">
    <property type="entry name" value="GAMMA-TUBULIN COMPLEX COMPONENT 3"/>
    <property type="match status" value="1"/>
</dbReference>
<dbReference type="GO" id="GO:0005874">
    <property type="term" value="C:microtubule"/>
    <property type="evidence" value="ECO:0007669"/>
    <property type="project" value="UniProtKB-KW"/>
</dbReference>
<dbReference type="InterPro" id="IPR007259">
    <property type="entry name" value="GCP"/>
</dbReference>
<evidence type="ECO:0000256" key="1">
    <source>
        <dbReference type="ARBA" id="ARBA00004245"/>
    </source>
</evidence>
<evidence type="ECO:0000256" key="4">
    <source>
        <dbReference type="ARBA" id="ARBA00023212"/>
    </source>
</evidence>
<keyword evidence="3" id="KW-0493">Microtubule</keyword>
<keyword evidence="2" id="KW-0963">Cytoplasm</keyword>
<evidence type="ECO:0000256" key="3">
    <source>
        <dbReference type="ARBA" id="ARBA00022701"/>
    </source>
</evidence>
<dbReference type="STRING" id="6186.A0A183KXD5"/>
<dbReference type="PANTHER" id="PTHR19302">
    <property type="entry name" value="GAMMA TUBULIN COMPLEX PROTEIN"/>
    <property type="match status" value="1"/>
</dbReference>
<feature type="domain" description="Gamma tubulin complex component protein N-terminal" evidence="5">
    <location>
        <begin position="98"/>
        <end position="160"/>
    </location>
</feature>
<comment type="subcellular location">
    <subcellularLocation>
        <location evidence="1">Cytoplasm</location>
        <location evidence="1">Cytoskeleton</location>
    </subcellularLocation>
</comment>
<evidence type="ECO:0000313" key="7">
    <source>
        <dbReference type="Proteomes" id="UP000279833"/>
    </source>
</evidence>
<dbReference type="GO" id="GO:0051321">
    <property type="term" value="P:meiotic cell cycle"/>
    <property type="evidence" value="ECO:0007669"/>
    <property type="project" value="TreeGrafter"/>
</dbReference>
<dbReference type="WBParaSite" id="SCUD_0001973301-mRNA-1">
    <property type="protein sequence ID" value="SCUD_0001973301-mRNA-1"/>
    <property type="gene ID" value="SCUD_0001973301"/>
</dbReference>
<dbReference type="GO" id="GO:0000930">
    <property type="term" value="C:gamma-tubulin complex"/>
    <property type="evidence" value="ECO:0007669"/>
    <property type="project" value="TreeGrafter"/>
</dbReference>
<feature type="domain" description="Gamma tubulin complex component protein N-terminal" evidence="5">
    <location>
        <begin position="243"/>
        <end position="409"/>
    </location>
</feature>
<keyword evidence="7" id="KW-1185">Reference proteome</keyword>
<dbReference type="Pfam" id="PF17681">
    <property type="entry name" value="GCP_N_terminal"/>
    <property type="match status" value="2"/>
</dbReference>
<accession>A0A183KXD5</accession>
<dbReference type="EMBL" id="UZAK01043042">
    <property type="protein sequence ID" value="VDP70065.1"/>
    <property type="molecule type" value="Genomic_DNA"/>
</dbReference>
<dbReference type="GO" id="GO:0031122">
    <property type="term" value="P:cytoplasmic microtubule organization"/>
    <property type="evidence" value="ECO:0007669"/>
    <property type="project" value="TreeGrafter"/>
</dbReference>